<protein>
    <submittedName>
        <fullName evidence="3">ABC transporter substrate-binding protein</fullName>
    </submittedName>
</protein>
<evidence type="ECO:0000313" key="4">
    <source>
        <dbReference type="Proteomes" id="UP001196509"/>
    </source>
</evidence>
<organism evidence="3 4">
    <name type="scientific">Flavimaribacter sediminis</name>
    <dbReference type="NCBI Taxonomy" id="2865987"/>
    <lineage>
        <taxon>Bacteria</taxon>
        <taxon>Pseudomonadati</taxon>
        <taxon>Pseudomonadota</taxon>
        <taxon>Alphaproteobacteria</taxon>
        <taxon>Hyphomicrobiales</taxon>
        <taxon>Rhizobiaceae</taxon>
        <taxon>Flavimaribacter</taxon>
    </lineage>
</organism>
<keyword evidence="1" id="KW-0732">Signal</keyword>
<keyword evidence="4" id="KW-1185">Reference proteome</keyword>
<evidence type="ECO:0000259" key="2">
    <source>
        <dbReference type="Pfam" id="PF09084"/>
    </source>
</evidence>
<proteinExistence type="predicted"/>
<feature type="signal peptide" evidence="1">
    <location>
        <begin position="1"/>
        <end position="31"/>
    </location>
</feature>
<dbReference type="PANTHER" id="PTHR30024">
    <property type="entry name" value="ALIPHATIC SULFONATES-BINDING PROTEIN-RELATED"/>
    <property type="match status" value="1"/>
</dbReference>
<name>A0AAE2ZK02_9HYPH</name>
<dbReference type="Proteomes" id="UP001196509">
    <property type="component" value="Unassembled WGS sequence"/>
</dbReference>
<dbReference type="Pfam" id="PF09084">
    <property type="entry name" value="NMT1"/>
    <property type="match status" value="1"/>
</dbReference>
<sequence>MHTRTIVKSLRAGVIALATLSAIPAAVDAFAQDDLQKVKIAVSGTNFLDISYFSLLLPGPLGYWEEEGYEADVFPISGSSEAAQQLAVNNIDFGQMSASVIIQANSQHNIPLRSLITNFSLGWGIAVKSDGPIKTAQDLKGKKIGVVTVSGNSVLLAKAFARDNGLDPDDLTLVATGVGAQPLIALQNDQVQGLMYWSSALVGFQNRDPDLTILKDPKWATLPDYSFATSQRKIDEDPEMVTGVSRGIAKAMVFAAANPDCARQAVWKFYPDSKPSGVDEETAAANDLAMISVLLRDQENAVALNPEGVVAGVSVDAMGDYQDFLLEAGILSNEIDPETVVIPGGIEFWKDINDFDKAAIEADAKACNI</sequence>
<feature type="domain" description="SsuA/THI5-like" evidence="2">
    <location>
        <begin position="61"/>
        <end position="261"/>
    </location>
</feature>
<dbReference type="RefSeq" id="WP_220228290.1">
    <property type="nucleotide sequence ID" value="NZ_JAICBX010000002.1"/>
</dbReference>
<comment type="caution">
    <text evidence="3">The sequence shown here is derived from an EMBL/GenBank/DDBJ whole genome shotgun (WGS) entry which is preliminary data.</text>
</comment>
<feature type="chain" id="PRO_5042185315" evidence="1">
    <location>
        <begin position="32"/>
        <end position="369"/>
    </location>
</feature>
<dbReference type="EMBL" id="JAICBX010000002">
    <property type="protein sequence ID" value="MBW8637601.1"/>
    <property type="molecule type" value="Genomic_DNA"/>
</dbReference>
<evidence type="ECO:0000313" key="3">
    <source>
        <dbReference type="EMBL" id="MBW8637601.1"/>
    </source>
</evidence>
<gene>
    <name evidence="3" type="ORF">K1W69_10430</name>
</gene>
<dbReference type="AlphaFoldDB" id="A0AAE2ZK02"/>
<dbReference type="SUPFAM" id="SSF53850">
    <property type="entry name" value="Periplasmic binding protein-like II"/>
    <property type="match status" value="1"/>
</dbReference>
<dbReference type="InterPro" id="IPR015168">
    <property type="entry name" value="SsuA/THI5"/>
</dbReference>
<dbReference type="Gene3D" id="3.40.190.10">
    <property type="entry name" value="Periplasmic binding protein-like II"/>
    <property type="match status" value="2"/>
</dbReference>
<accession>A0AAE2ZK02</accession>
<evidence type="ECO:0000256" key="1">
    <source>
        <dbReference type="SAM" id="SignalP"/>
    </source>
</evidence>
<reference evidence="3" key="1">
    <citation type="submission" date="2021-08" db="EMBL/GenBank/DDBJ databases">
        <title>Hoeflea bacterium WL0058 sp. nov., isolated from the sediment.</title>
        <authorList>
            <person name="Wang L."/>
            <person name="Zhang D."/>
        </authorList>
    </citation>
    <scope>NUCLEOTIDE SEQUENCE</scope>
    <source>
        <strain evidence="3">WL0058</strain>
    </source>
</reference>